<organism evidence="1 2">
    <name type="scientific">Armillaria luteobubalina</name>
    <dbReference type="NCBI Taxonomy" id="153913"/>
    <lineage>
        <taxon>Eukaryota</taxon>
        <taxon>Fungi</taxon>
        <taxon>Dikarya</taxon>
        <taxon>Basidiomycota</taxon>
        <taxon>Agaricomycotina</taxon>
        <taxon>Agaricomycetes</taxon>
        <taxon>Agaricomycetidae</taxon>
        <taxon>Agaricales</taxon>
        <taxon>Marasmiineae</taxon>
        <taxon>Physalacriaceae</taxon>
        <taxon>Armillaria</taxon>
    </lineage>
</organism>
<dbReference type="Proteomes" id="UP001175228">
    <property type="component" value="Unassembled WGS sequence"/>
</dbReference>
<evidence type="ECO:0000313" key="2">
    <source>
        <dbReference type="Proteomes" id="UP001175228"/>
    </source>
</evidence>
<comment type="caution">
    <text evidence="1">The sequence shown here is derived from an EMBL/GenBank/DDBJ whole genome shotgun (WGS) entry which is preliminary data.</text>
</comment>
<keyword evidence="2" id="KW-1185">Reference proteome</keyword>
<dbReference type="AlphaFoldDB" id="A0AA39PZF3"/>
<sequence length="246" mass="27872">MKNIGHLLGKKSIETAVVPLEIFKAASGFIPIPALAPATEILLSILNLAYQTQQNADTRKEIATRCVRAHATISRRLGNTEITTDVLENIEQFERDLKDVRESIEKENRKNRFTLFFYSRSKKDELQCLGTRFEDTLQLFQIDAMLSLREAVELGCYSTWIPVGLHTVSMINISTHRQIYSGQNHALHTAEMQGRCVVMKVFKGSNARLNWQKSNAFDRTVANPHIPHLIAISSVDDPVKLSVYDF</sequence>
<dbReference type="InterPro" id="IPR036537">
    <property type="entry name" value="Adaptor_Cbl_N_dom_sf"/>
</dbReference>
<dbReference type="EMBL" id="JAUEPU010000025">
    <property type="protein sequence ID" value="KAK0493413.1"/>
    <property type="molecule type" value="Genomic_DNA"/>
</dbReference>
<dbReference type="CDD" id="cd21037">
    <property type="entry name" value="MLKL_NTD"/>
    <property type="match status" value="1"/>
</dbReference>
<protein>
    <submittedName>
        <fullName evidence="1">Uncharacterized protein</fullName>
    </submittedName>
</protein>
<gene>
    <name evidence="1" type="ORF">EDD18DRAFT_1179959</name>
</gene>
<dbReference type="InterPro" id="IPR059179">
    <property type="entry name" value="MLKL-like_MCAfunc"/>
</dbReference>
<evidence type="ECO:0000313" key="1">
    <source>
        <dbReference type="EMBL" id="KAK0493413.1"/>
    </source>
</evidence>
<dbReference type="Gene3D" id="1.20.930.20">
    <property type="entry name" value="Adaptor protein Cbl, N-terminal domain"/>
    <property type="match status" value="1"/>
</dbReference>
<reference evidence="1" key="1">
    <citation type="submission" date="2023-06" db="EMBL/GenBank/DDBJ databases">
        <authorList>
            <consortium name="Lawrence Berkeley National Laboratory"/>
            <person name="Ahrendt S."/>
            <person name="Sahu N."/>
            <person name="Indic B."/>
            <person name="Wong-Bajracharya J."/>
            <person name="Merenyi Z."/>
            <person name="Ke H.-M."/>
            <person name="Monk M."/>
            <person name="Kocsube S."/>
            <person name="Drula E."/>
            <person name="Lipzen A."/>
            <person name="Balint B."/>
            <person name="Henrissat B."/>
            <person name="Andreopoulos B."/>
            <person name="Martin F.M."/>
            <person name="Harder C.B."/>
            <person name="Rigling D."/>
            <person name="Ford K.L."/>
            <person name="Foster G.D."/>
            <person name="Pangilinan J."/>
            <person name="Papanicolaou A."/>
            <person name="Barry K."/>
            <person name="LaButti K."/>
            <person name="Viragh M."/>
            <person name="Koriabine M."/>
            <person name="Yan M."/>
            <person name="Riley R."/>
            <person name="Champramary S."/>
            <person name="Plett K.L."/>
            <person name="Tsai I.J."/>
            <person name="Slot J."/>
            <person name="Sipos G."/>
            <person name="Plett J."/>
            <person name="Nagy L.G."/>
            <person name="Grigoriev I.V."/>
        </authorList>
    </citation>
    <scope>NUCLEOTIDE SEQUENCE</scope>
    <source>
        <strain evidence="1">HWK02</strain>
    </source>
</reference>
<proteinExistence type="predicted"/>
<accession>A0AA39PZF3</accession>
<name>A0AA39PZF3_9AGAR</name>
<dbReference type="GO" id="GO:0007166">
    <property type="term" value="P:cell surface receptor signaling pathway"/>
    <property type="evidence" value="ECO:0007669"/>
    <property type="project" value="InterPro"/>
</dbReference>
<feature type="non-terminal residue" evidence="1">
    <location>
        <position position="246"/>
    </location>
</feature>